<dbReference type="RefSeq" id="WP_176572927.1">
    <property type="nucleotide sequence ID" value="NZ_AZSD01000544.1"/>
</dbReference>
<protein>
    <submittedName>
        <fullName evidence="2">Uncharacterized protein</fullName>
    </submittedName>
</protein>
<dbReference type="Proteomes" id="UP000035016">
    <property type="component" value="Chromosome Chromosome"/>
</dbReference>
<evidence type="ECO:0000256" key="1">
    <source>
        <dbReference type="SAM" id="MobiDB-lite"/>
    </source>
</evidence>
<accession>A0A0F7W2Q2</accession>
<sequence length="208" mass="22363">MSPSPAVRPARTEQGALVHTDADRRLAAEHWLLSAHPRRGYARAEWQANGVVLLPLGTLFSAVRIPGRLVQAVAAGTEPQLIDAVLHEVLDGGPVICDPHRPRYYALVPASMPRTWRRAADDWRVADVDCLGLGTYLGVPRLDAVEPGAGTASYWSVPMPSAGVLCAPLKVARLIAAGVHRLASEDRDPWPADPPLTFRSGPAHRSSS</sequence>
<organism evidence="2 3">
    <name type="scientific">Streptomyces leeuwenhoekii</name>
    <dbReference type="NCBI Taxonomy" id="1437453"/>
    <lineage>
        <taxon>Bacteria</taxon>
        <taxon>Bacillati</taxon>
        <taxon>Actinomycetota</taxon>
        <taxon>Actinomycetes</taxon>
        <taxon>Kitasatosporales</taxon>
        <taxon>Streptomycetaceae</taxon>
        <taxon>Streptomyces</taxon>
    </lineage>
</organism>
<evidence type="ECO:0000313" key="2">
    <source>
        <dbReference type="EMBL" id="CQR64127.1"/>
    </source>
</evidence>
<name>A0A0F7W2Q2_STRLW</name>
<evidence type="ECO:0000313" key="3">
    <source>
        <dbReference type="Proteomes" id="UP000035016"/>
    </source>
</evidence>
<reference evidence="2 3" key="1">
    <citation type="submission" date="2015-02" db="EMBL/GenBank/DDBJ databases">
        <authorList>
            <person name="Gomez-Escribano P.J."/>
        </authorList>
    </citation>
    <scope>NUCLEOTIDE SEQUENCE [LARGE SCALE GENOMIC DNA]</scope>
    <source>
        <strain evidence="3">C34 (DSM 42122 / NRRL B-24963)</strain>
    </source>
</reference>
<gene>
    <name evidence="2" type="primary">sle_46690</name>
</gene>
<dbReference type="KEGG" id="sle:sle_46690"/>
<dbReference type="AlphaFoldDB" id="A0A0F7W2Q2"/>
<feature type="region of interest" description="Disordered" evidence="1">
    <location>
        <begin position="186"/>
        <end position="208"/>
    </location>
</feature>
<dbReference type="EMBL" id="LN831790">
    <property type="protein sequence ID" value="CQR64127.1"/>
    <property type="molecule type" value="Genomic_DNA"/>
</dbReference>
<proteinExistence type="predicted"/>